<feature type="domain" description="TNFR-Cys" evidence="15">
    <location>
        <begin position="174"/>
        <end position="215"/>
    </location>
</feature>
<feature type="compositionally biased region" description="Low complexity" evidence="12">
    <location>
        <begin position="87"/>
        <end position="104"/>
    </location>
</feature>
<evidence type="ECO:0000256" key="9">
    <source>
        <dbReference type="ARBA" id="ARBA00023170"/>
    </source>
</evidence>
<comment type="subcellular location">
    <subcellularLocation>
        <location evidence="1">Membrane</location>
        <topology evidence="1">Single-pass type I membrane protein</topology>
    </subcellularLocation>
</comment>
<evidence type="ECO:0000256" key="7">
    <source>
        <dbReference type="ARBA" id="ARBA00023136"/>
    </source>
</evidence>
<feature type="repeat" description="TNFR-Cys" evidence="11">
    <location>
        <begin position="174"/>
        <end position="215"/>
    </location>
</feature>
<dbReference type="GO" id="GO:0005886">
    <property type="term" value="C:plasma membrane"/>
    <property type="evidence" value="ECO:0007669"/>
    <property type="project" value="TreeGrafter"/>
</dbReference>
<keyword evidence="6 13" id="KW-1133">Transmembrane helix</keyword>
<feature type="domain" description="TNFR-Cys" evidence="15">
    <location>
        <begin position="216"/>
        <end position="256"/>
    </location>
</feature>
<evidence type="ECO:0000256" key="10">
    <source>
        <dbReference type="ARBA" id="ARBA00023180"/>
    </source>
</evidence>
<evidence type="ECO:0000256" key="13">
    <source>
        <dbReference type="SAM" id="Phobius"/>
    </source>
</evidence>
<dbReference type="GO" id="GO:0036462">
    <property type="term" value="P:TRAIL-activated apoptotic signaling pathway"/>
    <property type="evidence" value="ECO:0007669"/>
    <property type="project" value="TreeGrafter"/>
</dbReference>
<keyword evidence="7 13" id="KW-0472">Membrane</keyword>
<dbReference type="InterPro" id="IPR052491">
    <property type="entry name" value="TNFRSF10"/>
</dbReference>
<dbReference type="PANTHER" id="PTHR46330">
    <property type="entry name" value="TUMOR NECROSIS FACTOR RECEPTOR SUPERFAMILY MEMBER 10B"/>
    <property type="match status" value="1"/>
</dbReference>
<comment type="caution">
    <text evidence="11">Lacks conserved residue(s) required for the propagation of feature annotation.</text>
</comment>
<dbReference type="Pfam" id="PF00531">
    <property type="entry name" value="Death"/>
    <property type="match status" value="1"/>
</dbReference>
<dbReference type="CDD" id="cd08315">
    <property type="entry name" value="Death_TRAILR_DR4_DR5"/>
    <property type="match status" value="1"/>
</dbReference>
<dbReference type="InterPro" id="IPR034024">
    <property type="entry name" value="TNFRSF10_N"/>
</dbReference>
<evidence type="ECO:0000259" key="15">
    <source>
        <dbReference type="PROSITE" id="PS50050"/>
    </source>
</evidence>
<dbReference type="SMART" id="SM00208">
    <property type="entry name" value="TNFR"/>
    <property type="match status" value="2"/>
</dbReference>
<keyword evidence="3" id="KW-0053">Apoptosis</keyword>
<keyword evidence="8 11" id="KW-1015">Disulfide bond</keyword>
<organism evidence="16 17">
    <name type="scientific">Monodon monoceros</name>
    <name type="common">Narwhal</name>
    <name type="synonym">Ceratodon monodon</name>
    <dbReference type="NCBI Taxonomy" id="40151"/>
    <lineage>
        <taxon>Eukaryota</taxon>
        <taxon>Metazoa</taxon>
        <taxon>Chordata</taxon>
        <taxon>Craniata</taxon>
        <taxon>Vertebrata</taxon>
        <taxon>Euteleostomi</taxon>
        <taxon>Mammalia</taxon>
        <taxon>Eutheria</taxon>
        <taxon>Laurasiatheria</taxon>
        <taxon>Artiodactyla</taxon>
        <taxon>Whippomorpha</taxon>
        <taxon>Cetacea</taxon>
        <taxon>Odontoceti</taxon>
        <taxon>Monodontidae</taxon>
        <taxon>Monodon</taxon>
    </lineage>
</organism>
<feature type="transmembrane region" description="Helical" evidence="13">
    <location>
        <begin position="114"/>
        <end position="135"/>
    </location>
</feature>
<keyword evidence="5" id="KW-0677">Repeat</keyword>
<dbReference type="GO" id="GO:0004888">
    <property type="term" value="F:transmembrane signaling receptor activity"/>
    <property type="evidence" value="ECO:0007669"/>
    <property type="project" value="UniProtKB-ARBA"/>
</dbReference>
<dbReference type="InterPro" id="IPR011029">
    <property type="entry name" value="DEATH-like_dom_sf"/>
</dbReference>
<dbReference type="InterPro" id="IPR034029">
    <property type="entry name" value="TNFRSF10A/B_death"/>
</dbReference>
<dbReference type="InterPro" id="IPR000488">
    <property type="entry name" value="Death_dom"/>
</dbReference>
<evidence type="ECO:0000256" key="4">
    <source>
        <dbReference type="ARBA" id="ARBA00022729"/>
    </source>
</evidence>
<dbReference type="Pfam" id="PF00020">
    <property type="entry name" value="TNFR_c6"/>
    <property type="match status" value="2"/>
</dbReference>
<evidence type="ECO:0000256" key="5">
    <source>
        <dbReference type="ARBA" id="ARBA00022737"/>
    </source>
</evidence>
<keyword evidence="9" id="KW-0675">Receptor</keyword>
<feature type="domain" description="Death" evidence="14">
    <location>
        <begin position="405"/>
        <end position="474"/>
    </location>
</feature>
<evidence type="ECO:0000256" key="12">
    <source>
        <dbReference type="SAM" id="MobiDB-lite"/>
    </source>
</evidence>
<keyword evidence="10" id="KW-0325">Glycoprotein</keyword>
<dbReference type="SMART" id="SM00005">
    <property type="entry name" value="DEATH"/>
    <property type="match status" value="1"/>
</dbReference>
<dbReference type="GO" id="GO:0045569">
    <property type="term" value="F:TRAIL binding"/>
    <property type="evidence" value="ECO:0007669"/>
    <property type="project" value="InterPro"/>
</dbReference>
<name>A0A4U1EFE3_MONMO</name>
<evidence type="ECO:0000256" key="1">
    <source>
        <dbReference type="ARBA" id="ARBA00004479"/>
    </source>
</evidence>
<gene>
    <name evidence="16" type="ORF">EI555_020229</name>
</gene>
<evidence type="ECO:0000256" key="6">
    <source>
        <dbReference type="ARBA" id="ARBA00022989"/>
    </source>
</evidence>
<feature type="compositionally biased region" description="Basic and acidic residues" evidence="12">
    <location>
        <begin position="358"/>
        <end position="368"/>
    </location>
</feature>
<dbReference type="InterPro" id="IPR020465">
    <property type="entry name" value="TNFR_10"/>
</dbReference>
<dbReference type="CDD" id="cd10580">
    <property type="entry name" value="TNFRSF10"/>
    <property type="match status" value="1"/>
</dbReference>
<dbReference type="Gene3D" id="1.10.533.10">
    <property type="entry name" value="Death Domain, Fas"/>
    <property type="match status" value="1"/>
</dbReference>
<keyword evidence="2 13" id="KW-0812">Transmembrane</keyword>
<dbReference type="GO" id="GO:0043065">
    <property type="term" value="P:positive regulation of apoptotic process"/>
    <property type="evidence" value="ECO:0007669"/>
    <property type="project" value="TreeGrafter"/>
</dbReference>
<dbReference type="PROSITE" id="PS50050">
    <property type="entry name" value="TNFR_NGFR_2"/>
    <property type="match status" value="2"/>
</dbReference>
<accession>A0A4U1EFE3</accession>
<protein>
    <recommendedName>
        <fullName evidence="18">Death domain-containing protein</fullName>
    </recommendedName>
</protein>
<feature type="disulfide bond" evidence="11">
    <location>
        <begin position="197"/>
        <end position="215"/>
    </location>
</feature>
<evidence type="ECO:0000259" key="14">
    <source>
        <dbReference type="PROSITE" id="PS50017"/>
    </source>
</evidence>
<feature type="disulfide bond" evidence="11">
    <location>
        <begin position="238"/>
        <end position="256"/>
    </location>
</feature>
<dbReference type="FunFam" id="1.10.533.10:FF:000043">
    <property type="entry name" value="Tumor necrosis factor receptor superfamily member 10A"/>
    <property type="match status" value="1"/>
</dbReference>
<evidence type="ECO:0000256" key="11">
    <source>
        <dbReference type="PROSITE-ProRule" id="PRU00206"/>
    </source>
</evidence>
<dbReference type="GO" id="GO:0009986">
    <property type="term" value="C:cell surface"/>
    <property type="evidence" value="ECO:0007669"/>
    <property type="project" value="TreeGrafter"/>
</dbReference>
<dbReference type="AlphaFoldDB" id="A0A4U1EFE3"/>
<feature type="transmembrane region" description="Helical" evidence="13">
    <location>
        <begin position="266"/>
        <end position="288"/>
    </location>
</feature>
<dbReference type="Gene3D" id="2.10.50.10">
    <property type="entry name" value="Tumor Necrosis Factor Receptor, subunit A, domain 2"/>
    <property type="match status" value="3"/>
</dbReference>
<dbReference type="PANTHER" id="PTHR46330:SF1">
    <property type="entry name" value="TUMOR NECROSIS FACTOR RECEPTOR SUPERFAMILY MEMBER 10B"/>
    <property type="match status" value="1"/>
</dbReference>
<proteinExistence type="predicted"/>
<feature type="repeat" description="TNFR-Cys" evidence="11">
    <location>
        <begin position="216"/>
        <end position="256"/>
    </location>
</feature>
<feature type="region of interest" description="Disordered" evidence="12">
    <location>
        <begin position="343"/>
        <end position="368"/>
    </location>
</feature>
<dbReference type="Proteomes" id="UP000308365">
    <property type="component" value="Unassembled WGS sequence"/>
</dbReference>
<dbReference type="PROSITE" id="PS50017">
    <property type="entry name" value="DEATH_DOMAIN"/>
    <property type="match status" value="1"/>
</dbReference>
<dbReference type="SUPFAM" id="SSF47986">
    <property type="entry name" value="DEATH domain"/>
    <property type="match status" value="1"/>
</dbReference>
<evidence type="ECO:0000256" key="8">
    <source>
        <dbReference type="ARBA" id="ARBA00023157"/>
    </source>
</evidence>
<evidence type="ECO:0000313" key="16">
    <source>
        <dbReference type="EMBL" id="TKC34899.1"/>
    </source>
</evidence>
<comment type="caution">
    <text evidence="16">The sequence shown here is derived from an EMBL/GenBank/DDBJ whole genome shotgun (WGS) entry which is preliminary data.</text>
</comment>
<feature type="region of interest" description="Disordered" evidence="12">
    <location>
        <begin position="73"/>
        <end position="107"/>
    </location>
</feature>
<sequence length="492" mass="53878">MSVSPALTLDFQAPGDVSGPHLGLLGSLDVQTGSDRAGGKGAQSITSILIAKNLRRGRSRAPRSTLSFLMAALRRPGQRAPRDRTGQRAQSTQAASSTRAGRAPGPRPRLRGPLVLIFFVLGVLLSIAAASAMPIRQEKFHQQLTAPQGLKRSLSEKLCLPGFHMEEASGDCTPCTDKVDYTNYSNTLSSCLLCKICKSGEEEKSPCTSTKDTECQCKPGTFRREDAPEFCYKCRTRCPDGMVVATPCSPFSDLTCVDRKSDTSQLVIKIVVGIISVCVLLLIVYIVWRFCIQGCGVDPKCLDKVLFWRSHPLRGPGALDNAHNNMLINRDSLIDLVPEQEAEEQVKPTDATAQSQGEAKRLLEPAEAEASHTRRRLLVPANGADPTESLRLFFDYFATIVPCDSWDLLMRKLGLTQNEILLVREGVRVPRDALYEMLDTWVSNKGREASVNTLLDALEKLGQRLAKETIQDHLLDSGKYVYEDGEAGSAVS</sequence>
<dbReference type="PRINTS" id="PR01956">
    <property type="entry name" value="TNFACTORR10"/>
</dbReference>
<evidence type="ECO:0008006" key="18">
    <source>
        <dbReference type="Google" id="ProtNLM"/>
    </source>
</evidence>
<dbReference type="EMBL" id="RWIC01001681">
    <property type="protein sequence ID" value="TKC34899.1"/>
    <property type="molecule type" value="Genomic_DNA"/>
</dbReference>
<keyword evidence="4" id="KW-0732">Signal</keyword>
<evidence type="ECO:0000256" key="3">
    <source>
        <dbReference type="ARBA" id="ARBA00022703"/>
    </source>
</evidence>
<feature type="disulfide bond" evidence="11">
    <location>
        <begin position="194"/>
        <end position="207"/>
    </location>
</feature>
<dbReference type="FunFam" id="2.10.50.10:FF:000004">
    <property type="entry name" value="Tumor necrosis factor receptor superfamily member 6"/>
    <property type="match status" value="1"/>
</dbReference>
<evidence type="ECO:0000256" key="2">
    <source>
        <dbReference type="ARBA" id="ARBA00022692"/>
    </source>
</evidence>
<reference evidence="17" key="1">
    <citation type="journal article" date="2019" name="IScience">
        <title>Narwhal Genome Reveals Long-Term Low Genetic Diversity despite Current Large Abundance Size.</title>
        <authorList>
            <person name="Westbury M.V."/>
            <person name="Petersen B."/>
            <person name="Garde E."/>
            <person name="Heide-Jorgensen M.P."/>
            <person name="Lorenzen E.D."/>
        </authorList>
    </citation>
    <scope>NUCLEOTIDE SEQUENCE [LARGE SCALE GENOMIC DNA]</scope>
</reference>
<evidence type="ECO:0000313" key="17">
    <source>
        <dbReference type="Proteomes" id="UP000308365"/>
    </source>
</evidence>
<dbReference type="SUPFAM" id="SSF57586">
    <property type="entry name" value="TNF receptor-like"/>
    <property type="match status" value="2"/>
</dbReference>
<dbReference type="InterPro" id="IPR001368">
    <property type="entry name" value="TNFR/NGFR_Cys_rich_reg"/>
</dbReference>